<dbReference type="EMBL" id="VUNC01000003">
    <property type="protein sequence ID" value="MST72558.1"/>
    <property type="molecule type" value="Genomic_DNA"/>
</dbReference>
<dbReference type="GO" id="GO:0033969">
    <property type="term" value="F:gamma-glutamyl-gamma-aminobutyrate hydrolase activity"/>
    <property type="evidence" value="ECO:0007669"/>
    <property type="project" value="TreeGrafter"/>
</dbReference>
<dbReference type="InterPro" id="IPR011697">
    <property type="entry name" value="Peptidase_C26"/>
</dbReference>
<name>A0A6N7XMU0_9ACTN</name>
<dbReference type="Pfam" id="PF07722">
    <property type="entry name" value="Peptidase_C26"/>
    <property type="match status" value="1"/>
</dbReference>
<dbReference type="AlphaFoldDB" id="A0A6N7XMU0"/>
<dbReference type="PROSITE" id="PS51273">
    <property type="entry name" value="GATASE_TYPE_1"/>
    <property type="match status" value="1"/>
</dbReference>
<dbReference type="SUPFAM" id="SSF52317">
    <property type="entry name" value="Class I glutamine amidotransferase-like"/>
    <property type="match status" value="1"/>
</dbReference>
<dbReference type="InterPro" id="IPR044668">
    <property type="entry name" value="PuuD-like"/>
</dbReference>
<accession>A0A6N7XMU0</accession>
<dbReference type="PANTHER" id="PTHR43235">
    <property type="entry name" value="GLUTAMINE AMIDOTRANSFERASE PB2B2.05-RELATED"/>
    <property type="match status" value="1"/>
</dbReference>
<keyword evidence="1" id="KW-0378">Hydrolase</keyword>
<dbReference type="Gene3D" id="3.40.50.880">
    <property type="match status" value="1"/>
</dbReference>
<evidence type="ECO:0000313" key="2">
    <source>
        <dbReference type="Proteomes" id="UP000469325"/>
    </source>
</evidence>
<gene>
    <name evidence="1" type="ORF">FYJ68_05475</name>
</gene>
<dbReference type="GO" id="GO:0006598">
    <property type="term" value="P:polyamine catabolic process"/>
    <property type="evidence" value="ECO:0007669"/>
    <property type="project" value="TreeGrafter"/>
</dbReference>
<dbReference type="InterPro" id="IPR029062">
    <property type="entry name" value="Class_I_gatase-like"/>
</dbReference>
<comment type="caution">
    <text evidence="1">The sequence shown here is derived from an EMBL/GenBank/DDBJ whole genome shotgun (WGS) entry which is preliminary data.</text>
</comment>
<protein>
    <submittedName>
        <fullName evidence="1">Gamma-glutamyl-gamma-aminobutyrate hydrolase family protein</fullName>
    </submittedName>
</protein>
<dbReference type="CDD" id="cd01745">
    <property type="entry name" value="GATase1_2"/>
    <property type="match status" value="1"/>
</dbReference>
<organism evidence="1 2">
    <name type="scientific">Olsenella porci</name>
    <dbReference type="NCBI Taxonomy" id="2652279"/>
    <lineage>
        <taxon>Bacteria</taxon>
        <taxon>Bacillati</taxon>
        <taxon>Actinomycetota</taxon>
        <taxon>Coriobacteriia</taxon>
        <taxon>Coriobacteriales</taxon>
        <taxon>Atopobiaceae</taxon>
        <taxon>Olsenella</taxon>
    </lineage>
</organism>
<sequence length="275" mass="30153">MHGVQGEREGGVRVTEAHVDEVVSSRREEERGPIIGVAPRWEVQEPSLRIPEHLAPSESMISVFADAIIDAGGVPLMLPLTHDEGLISHLVDICDGFAIPGGPDVDPRRFGDESPYDQSLLCPERDGFEFPLVERVLQADKPLFTTCRGTQLLNVVLGGTLCMDVPGLKPREGMALWRHAMVLTDPAHPVEVREGTLLSSIVRSPLIQVNSSHHCCVGRLGEGAVLSGESTDGVPECIELPDKRFVLGVQWHPEYTWRSLASDRALWHAFVEAAR</sequence>
<dbReference type="Proteomes" id="UP000469325">
    <property type="component" value="Unassembled WGS sequence"/>
</dbReference>
<dbReference type="PANTHER" id="PTHR43235:SF1">
    <property type="entry name" value="GLUTAMINE AMIDOTRANSFERASE PB2B2.05-RELATED"/>
    <property type="match status" value="1"/>
</dbReference>
<keyword evidence="2" id="KW-1185">Reference proteome</keyword>
<evidence type="ECO:0000313" key="1">
    <source>
        <dbReference type="EMBL" id="MST72558.1"/>
    </source>
</evidence>
<proteinExistence type="predicted"/>
<reference evidence="1 2" key="1">
    <citation type="submission" date="2019-08" db="EMBL/GenBank/DDBJ databases">
        <title>In-depth cultivation of the pig gut microbiome towards novel bacterial diversity and tailored functional studies.</title>
        <authorList>
            <person name="Wylensek D."/>
            <person name="Hitch T.C.A."/>
            <person name="Clavel T."/>
        </authorList>
    </citation>
    <scope>NUCLEOTIDE SEQUENCE [LARGE SCALE GENOMIC DNA]</scope>
    <source>
        <strain evidence="1 2">CA-Schmier-601-WT-1</strain>
    </source>
</reference>
<dbReference type="GO" id="GO:0005829">
    <property type="term" value="C:cytosol"/>
    <property type="evidence" value="ECO:0007669"/>
    <property type="project" value="TreeGrafter"/>
</dbReference>